<comment type="caution">
    <text evidence="2">The sequence shown here is derived from an EMBL/GenBank/DDBJ whole genome shotgun (WGS) entry which is preliminary data.</text>
</comment>
<organism evidence="2 3">
    <name type="scientific">Chryseobacterium aquaticum</name>
    <dbReference type="NCBI Taxonomy" id="452084"/>
    <lineage>
        <taxon>Bacteria</taxon>
        <taxon>Pseudomonadati</taxon>
        <taxon>Bacteroidota</taxon>
        <taxon>Flavobacteriia</taxon>
        <taxon>Flavobacteriales</taxon>
        <taxon>Weeksellaceae</taxon>
        <taxon>Chryseobacterium group</taxon>
        <taxon>Chryseobacterium</taxon>
    </lineage>
</organism>
<dbReference type="Proteomes" id="UP000051682">
    <property type="component" value="Unassembled WGS sequence"/>
</dbReference>
<keyword evidence="3" id="KW-1185">Reference proteome</keyword>
<reference evidence="2 3" key="1">
    <citation type="submission" date="2015-10" db="EMBL/GenBank/DDBJ databases">
        <title>Chryseobacterium aquaticum genome.</title>
        <authorList>
            <person name="Newman J.D."/>
            <person name="Ferguson M.B."/>
            <person name="Miller J.R."/>
        </authorList>
    </citation>
    <scope>NUCLEOTIDE SEQUENCE [LARGE SCALE GENOMIC DNA]</scope>
    <source>
        <strain evidence="2 3">KCTC 12483</strain>
    </source>
</reference>
<keyword evidence="1" id="KW-0812">Transmembrane</keyword>
<proteinExistence type="predicted"/>
<keyword evidence="1" id="KW-1133">Transmembrane helix</keyword>
<dbReference type="STRING" id="452084.AR438_00035"/>
<feature type="transmembrane region" description="Helical" evidence="1">
    <location>
        <begin position="40"/>
        <end position="58"/>
    </location>
</feature>
<sequence length="238" mass="27947">MKLNKVKNLNSQFFGFECIENRRNSSAVFLIFGVHYKLNTMIKTLIIALIVCASQLFFSQKKEIYINDNFQEISKHEYNKHGENYRFQNVETDSVLYKVRVEHEGSGKLTVSNFNNLKTLLNISENNTKNIAIHYYQGLDKCNQHSDTNQYVINDIKTYIRKFKNSGSNLYFVYREKNGLKNRLKKTNWIADTSGTIENLFFRIKYPCDSAIVIFPDGSFKIFRGEHIWEKVFNTAKK</sequence>
<accession>A0A0Q3KSS3</accession>
<protein>
    <submittedName>
        <fullName evidence="2">Uncharacterized protein</fullName>
    </submittedName>
</protein>
<dbReference type="EMBL" id="LLYZ01000001">
    <property type="protein sequence ID" value="KQK27476.1"/>
    <property type="molecule type" value="Genomic_DNA"/>
</dbReference>
<evidence type="ECO:0000256" key="1">
    <source>
        <dbReference type="SAM" id="Phobius"/>
    </source>
</evidence>
<evidence type="ECO:0000313" key="2">
    <source>
        <dbReference type="EMBL" id="KQK27476.1"/>
    </source>
</evidence>
<gene>
    <name evidence="2" type="ORF">AR438_00035</name>
</gene>
<dbReference type="AlphaFoldDB" id="A0A0Q3KSS3"/>
<evidence type="ECO:0000313" key="3">
    <source>
        <dbReference type="Proteomes" id="UP000051682"/>
    </source>
</evidence>
<keyword evidence="1" id="KW-0472">Membrane</keyword>
<name>A0A0Q3KSS3_9FLAO</name>